<dbReference type="EMBL" id="AMCI01000816">
    <property type="protein sequence ID" value="EJX07689.1"/>
    <property type="molecule type" value="Genomic_DNA"/>
</dbReference>
<protein>
    <recommendedName>
        <fullName evidence="1">TOTE conflict systems S1/CSD-like domain-containing protein</fullName>
    </recommendedName>
</protein>
<name>J9GK60_9ZZZZ</name>
<comment type="caution">
    <text evidence="2">The sequence shown here is derived from an EMBL/GenBank/DDBJ whole genome shotgun (WGS) entry which is preliminary data.</text>
</comment>
<proteinExistence type="predicted"/>
<organism evidence="2">
    <name type="scientific">gut metagenome</name>
    <dbReference type="NCBI Taxonomy" id="749906"/>
    <lineage>
        <taxon>unclassified sequences</taxon>
        <taxon>metagenomes</taxon>
        <taxon>organismal metagenomes</taxon>
    </lineage>
</organism>
<feature type="domain" description="TOTE conflict systems S1/CSD-like" evidence="1">
    <location>
        <begin position="3"/>
        <end position="33"/>
    </location>
</feature>
<gene>
    <name evidence="2" type="ORF">EVA_04202</name>
</gene>
<reference evidence="2" key="1">
    <citation type="journal article" date="2012" name="PLoS ONE">
        <title>Gene sets for utilization of primary and secondary nutrition supplies in the distal gut of endangered iberian lynx.</title>
        <authorList>
            <person name="Alcaide M."/>
            <person name="Messina E."/>
            <person name="Richter M."/>
            <person name="Bargiela R."/>
            <person name="Peplies J."/>
            <person name="Huws S.A."/>
            <person name="Newbold C.J."/>
            <person name="Golyshin P.N."/>
            <person name="Simon M.A."/>
            <person name="Lopez G."/>
            <person name="Yakimov M.M."/>
            <person name="Ferrer M."/>
        </authorList>
    </citation>
    <scope>NUCLEOTIDE SEQUENCE</scope>
</reference>
<evidence type="ECO:0000259" key="1">
    <source>
        <dbReference type="Pfam" id="PF22707"/>
    </source>
</evidence>
<dbReference type="InterPro" id="IPR054427">
    <property type="entry name" value="S1CSD-TOTE-2"/>
</dbReference>
<accession>J9GK60</accession>
<evidence type="ECO:0000313" key="2">
    <source>
        <dbReference type="EMBL" id="EJX07689.1"/>
    </source>
</evidence>
<dbReference type="AlphaFoldDB" id="J9GK60"/>
<dbReference type="Pfam" id="PF22707">
    <property type="entry name" value="S1CSD-TOTE-2"/>
    <property type="match status" value="1"/>
</dbReference>
<sequence>MKSGLTNGDEVMGTAVIAYNKKKDNWGWRAIALKRK</sequence>